<evidence type="ECO:0000256" key="1">
    <source>
        <dbReference type="SAM" id="MobiDB-lite"/>
    </source>
</evidence>
<reference evidence="2" key="1">
    <citation type="submission" date="2021-10" db="EMBL/GenBank/DDBJ databases">
        <title>Melipona bicolor Genome sequencing and assembly.</title>
        <authorList>
            <person name="Araujo N.S."/>
            <person name="Arias M.C."/>
        </authorList>
    </citation>
    <scope>NUCLEOTIDE SEQUENCE</scope>
    <source>
        <strain evidence="2">USP_2M_L1-L4_2017</strain>
        <tissue evidence="2">Whole body</tissue>
    </source>
</reference>
<gene>
    <name evidence="2" type="ORF">K0M31_003315</name>
</gene>
<keyword evidence="3" id="KW-1185">Reference proteome</keyword>
<dbReference type="AlphaFoldDB" id="A0AA40KPC5"/>
<organism evidence="2 3">
    <name type="scientific">Melipona bicolor</name>
    <dbReference type="NCBI Taxonomy" id="60889"/>
    <lineage>
        <taxon>Eukaryota</taxon>
        <taxon>Metazoa</taxon>
        <taxon>Ecdysozoa</taxon>
        <taxon>Arthropoda</taxon>
        <taxon>Hexapoda</taxon>
        <taxon>Insecta</taxon>
        <taxon>Pterygota</taxon>
        <taxon>Neoptera</taxon>
        <taxon>Endopterygota</taxon>
        <taxon>Hymenoptera</taxon>
        <taxon>Apocrita</taxon>
        <taxon>Aculeata</taxon>
        <taxon>Apoidea</taxon>
        <taxon>Anthophila</taxon>
        <taxon>Apidae</taxon>
        <taxon>Melipona</taxon>
    </lineage>
</organism>
<feature type="compositionally biased region" description="Basic and acidic residues" evidence="1">
    <location>
        <begin position="57"/>
        <end position="74"/>
    </location>
</feature>
<comment type="caution">
    <text evidence="2">The sequence shown here is derived from an EMBL/GenBank/DDBJ whole genome shotgun (WGS) entry which is preliminary data.</text>
</comment>
<evidence type="ECO:0000313" key="3">
    <source>
        <dbReference type="Proteomes" id="UP001177670"/>
    </source>
</evidence>
<name>A0AA40KPC5_9HYME</name>
<feature type="region of interest" description="Disordered" evidence="1">
    <location>
        <begin position="32"/>
        <end position="76"/>
    </location>
</feature>
<dbReference type="EMBL" id="JAHYIQ010000011">
    <property type="protein sequence ID" value="KAK1127823.1"/>
    <property type="molecule type" value="Genomic_DNA"/>
</dbReference>
<evidence type="ECO:0000313" key="2">
    <source>
        <dbReference type="EMBL" id="KAK1127823.1"/>
    </source>
</evidence>
<protein>
    <submittedName>
        <fullName evidence="2">Uncharacterized protein</fullName>
    </submittedName>
</protein>
<proteinExistence type="predicted"/>
<sequence length="125" mass="13209">MLSVQMTSEIILLICKDPYKCDCRGIKGVPGFPGVAGPQGPEGPPGDIGPDGPPGPKGEKGAAGEHGATGEKGYRVSNQSNRLKKITITNQFYDYSTVYTSVNNNLKSWVVAKLQPVVIIPLVAI</sequence>
<dbReference type="Proteomes" id="UP001177670">
    <property type="component" value="Unassembled WGS sequence"/>
</dbReference>
<dbReference type="InterPro" id="IPR008160">
    <property type="entry name" value="Collagen"/>
</dbReference>
<dbReference type="Pfam" id="PF01391">
    <property type="entry name" value="Collagen"/>
    <property type="match status" value="1"/>
</dbReference>
<accession>A0AA40KPC5</accession>